<name>A0A382I0S0_9ZZZZ</name>
<reference evidence="1" key="1">
    <citation type="submission" date="2018-05" db="EMBL/GenBank/DDBJ databases">
        <authorList>
            <person name="Lanie J.A."/>
            <person name="Ng W.-L."/>
            <person name="Kazmierczak K.M."/>
            <person name="Andrzejewski T.M."/>
            <person name="Davidsen T.M."/>
            <person name="Wayne K.J."/>
            <person name="Tettelin H."/>
            <person name="Glass J.I."/>
            <person name="Rusch D."/>
            <person name="Podicherti R."/>
            <person name="Tsui H.-C.T."/>
            <person name="Winkler M.E."/>
        </authorList>
    </citation>
    <scope>NUCLEOTIDE SEQUENCE</scope>
</reference>
<protein>
    <submittedName>
        <fullName evidence="1">Uncharacterized protein</fullName>
    </submittedName>
</protein>
<sequence>MPASKSTLGKDARAAARERIEKAQEMAKSDCLILTFEFGNTDKAVNNFVELLRGA</sequence>
<organism evidence="1">
    <name type="scientific">marine metagenome</name>
    <dbReference type="NCBI Taxonomy" id="408172"/>
    <lineage>
        <taxon>unclassified sequences</taxon>
        <taxon>metagenomes</taxon>
        <taxon>ecological metagenomes</taxon>
    </lineage>
</organism>
<proteinExistence type="predicted"/>
<dbReference type="EMBL" id="UINC01064032">
    <property type="protein sequence ID" value="SVB92291.1"/>
    <property type="molecule type" value="Genomic_DNA"/>
</dbReference>
<evidence type="ECO:0000313" key="1">
    <source>
        <dbReference type="EMBL" id="SVB92291.1"/>
    </source>
</evidence>
<dbReference type="AlphaFoldDB" id="A0A382I0S0"/>
<gene>
    <name evidence="1" type="ORF">METZ01_LOCUS245145</name>
</gene>
<accession>A0A382I0S0</accession>